<feature type="transmembrane region" description="Helical" evidence="8">
    <location>
        <begin position="12"/>
        <end position="33"/>
    </location>
</feature>
<evidence type="ECO:0000256" key="5">
    <source>
        <dbReference type="ARBA" id="ARBA00022692"/>
    </source>
</evidence>
<feature type="transmembrane region" description="Helical" evidence="8">
    <location>
        <begin position="45"/>
        <end position="66"/>
    </location>
</feature>
<protein>
    <submittedName>
        <fullName evidence="9">Germination protein</fullName>
    </submittedName>
</protein>
<feature type="transmembrane region" description="Helical" evidence="8">
    <location>
        <begin position="116"/>
        <end position="140"/>
    </location>
</feature>
<keyword evidence="7 8" id="KW-0472">Membrane</keyword>
<evidence type="ECO:0000256" key="4">
    <source>
        <dbReference type="ARBA" id="ARBA00022544"/>
    </source>
</evidence>
<evidence type="ECO:0000313" key="9">
    <source>
        <dbReference type="EMBL" id="GLC28906.1"/>
    </source>
</evidence>
<evidence type="ECO:0000256" key="7">
    <source>
        <dbReference type="ARBA" id="ARBA00023136"/>
    </source>
</evidence>
<reference evidence="9 10" key="1">
    <citation type="journal article" date="2024" name="Int. J. Syst. Evol. Microbiol.">
        <title>Clostridium omnivorum sp. nov., isolated from anoxic soil under the treatment of reductive soil disinfestation.</title>
        <authorList>
            <person name="Ueki A."/>
            <person name="Tonouchi A."/>
            <person name="Kaku N."/>
            <person name="Honma S."/>
            <person name="Ueki K."/>
        </authorList>
    </citation>
    <scope>NUCLEOTIDE SEQUENCE [LARGE SCALE GENOMIC DNA]</scope>
    <source>
        <strain evidence="9 10">E14</strain>
    </source>
</reference>
<evidence type="ECO:0000256" key="2">
    <source>
        <dbReference type="ARBA" id="ARBA00007998"/>
    </source>
</evidence>
<proteinExistence type="inferred from homology"/>
<organism evidence="9 10">
    <name type="scientific">Clostridium omnivorum</name>
    <dbReference type="NCBI Taxonomy" id="1604902"/>
    <lineage>
        <taxon>Bacteria</taxon>
        <taxon>Bacillati</taxon>
        <taxon>Bacillota</taxon>
        <taxon>Clostridia</taxon>
        <taxon>Eubacteriales</taxon>
        <taxon>Clostridiaceae</taxon>
        <taxon>Clostridium</taxon>
    </lineage>
</organism>
<feature type="transmembrane region" description="Helical" evidence="8">
    <location>
        <begin position="337"/>
        <end position="358"/>
    </location>
</feature>
<evidence type="ECO:0000256" key="6">
    <source>
        <dbReference type="ARBA" id="ARBA00022989"/>
    </source>
</evidence>
<keyword evidence="4" id="KW-0309">Germination</keyword>
<dbReference type="Proteomes" id="UP001208567">
    <property type="component" value="Unassembled WGS sequence"/>
</dbReference>
<comment type="caution">
    <text evidence="9">The sequence shown here is derived from an EMBL/GenBank/DDBJ whole genome shotgun (WGS) entry which is preliminary data.</text>
</comment>
<evidence type="ECO:0000256" key="3">
    <source>
        <dbReference type="ARBA" id="ARBA00022448"/>
    </source>
</evidence>
<dbReference type="NCBIfam" id="TIGR00912">
    <property type="entry name" value="2A0309"/>
    <property type="match status" value="1"/>
</dbReference>
<comment type="similarity">
    <text evidence="2">Belongs to the amino acid-polyamine-organocation (APC) superfamily. Spore germination protein (SGP) (TC 2.A.3.9) family.</text>
</comment>
<dbReference type="RefSeq" id="WP_264848180.1">
    <property type="nucleotide sequence ID" value="NZ_BRXR01000001.1"/>
</dbReference>
<keyword evidence="3" id="KW-0813">Transport</keyword>
<comment type="subcellular location">
    <subcellularLocation>
        <location evidence="1">Membrane</location>
        <topology evidence="1">Multi-pass membrane protein</topology>
    </subcellularLocation>
</comment>
<dbReference type="Gene3D" id="1.20.1740.10">
    <property type="entry name" value="Amino acid/polyamine transporter I"/>
    <property type="match status" value="1"/>
</dbReference>
<dbReference type="PANTHER" id="PTHR34975:SF2">
    <property type="entry name" value="SPORE GERMINATION PROTEIN A2"/>
    <property type="match status" value="1"/>
</dbReference>
<accession>A0ABQ5N153</accession>
<feature type="transmembrane region" description="Helical" evidence="8">
    <location>
        <begin position="152"/>
        <end position="171"/>
    </location>
</feature>
<name>A0ABQ5N153_9CLOT</name>
<keyword evidence="6 8" id="KW-1133">Transmembrane helix</keyword>
<keyword evidence="10" id="KW-1185">Reference proteome</keyword>
<dbReference type="EMBL" id="BRXR01000001">
    <property type="protein sequence ID" value="GLC28906.1"/>
    <property type="molecule type" value="Genomic_DNA"/>
</dbReference>
<evidence type="ECO:0000256" key="8">
    <source>
        <dbReference type="SAM" id="Phobius"/>
    </source>
</evidence>
<sequence length="364" mass="41613">MSAGSSKNQEMLSTSQFTFIVFGAIVGVGLLSLPNGVVKAAYQDGWISTLMGIWYPAYIFVAANFIAKKLPKENLMTINKKYFGKYIGAIINFLLFAYFMIFIAMIASYYTNIIRAFILGFLTPFKVLMVYYMIIIYASYKGMRAIGVISEITFYIIIVLVFTSIPALNTGHLTNIMPITDVSIKALLKGSWQSTFAYTGGEIIFLMYPFMKDRSKMKASSIFNLSIIAAIYTWVVFIAIFYFGPDIVEKFYWSFLEVTDVVTITAINNFRYIFLLLWSLVAFRSGAIYLFGGVCIAKNYLSEKKINRMYFILYPLLIYITLKFGNEANRQKLTSLITQISLTYNLVYITVMIIIVFFKERDKQ</sequence>
<keyword evidence="5 8" id="KW-0812">Transmembrane</keyword>
<dbReference type="PANTHER" id="PTHR34975">
    <property type="entry name" value="SPORE GERMINATION PROTEIN A2"/>
    <property type="match status" value="1"/>
</dbReference>
<evidence type="ECO:0000256" key="1">
    <source>
        <dbReference type="ARBA" id="ARBA00004141"/>
    </source>
</evidence>
<gene>
    <name evidence="9" type="primary">gerAB3_3</name>
    <name evidence="9" type="ORF">bsdE14_03160</name>
</gene>
<dbReference type="Pfam" id="PF03845">
    <property type="entry name" value="Spore_permease"/>
    <property type="match status" value="1"/>
</dbReference>
<feature type="transmembrane region" description="Helical" evidence="8">
    <location>
        <begin position="309"/>
        <end position="325"/>
    </location>
</feature>
<evidence type="ECO:0000313" key="10">
    <source>
        <dbReference type="Proteomes" id="UP001208567"/>
    </source>
</evidence>
<feature type="transmembrane region" description="Helical" evidence="8">
    <location>
        <begin position="222"/>
        <end position="243"/>
    </location>
</feature>
<dbReference type="InterPro" id="IPR004761">
    <property type="entry name" value="Spore_GerAB"/>
</dbReference>
<feature type="transmembrane region" description="Helical" evidence="8">
    <location>
        <begin position="191"/>
        <end position="210"/>
    </location>
</feature>
<feature type="transmembrane region" description="Helical" evidence="8">
    <location>
        <begin position="272"/>
        <end position="297"/>
    </location>
</feature>
<feature type="transmembrane region" description="Helical" evidence="8">
    <location>
        <begin position="86"/>
        <end position="110"/>
    </location>
</feature>